<evidence type="ECO:0000313" key="1">
    <source>
        <dbReference type="EMBL" id="ABG59774.1"/>
    </source>
</evidence>
<accession>A0A6N4STZ0</accession>
<dbReference type="OrthoDB" id="880708at2"/>
<dbReference type="AlphaFoldDB" id="A0A6N4STZ0"/>
<organism evidence="1 2">
    <name type="scientific">Cytophaga hutchinsonii (strain ATCC 33406 / DSM 1761 / CIP 103989 / NBRC 15051 / NCIMB 9469 / D465)</name>
    <dbReference type="NCBI Taxonomy" id="269798"/>
    <lineage>
        <taxon>Bacteria</taxon>
        <taxon>Pseudomonadati</taxon>
        <taxon>Bacteroidota</taxon>
        <taxon>Cytophagia</taxon>
        <taxon>Cytophagales</taxon>
        <taxon>Cytophagaceae</taxon>
        <taxon>Cytophaga</taxon>
    </lineage>
</organism>
<gene>
    <name evidence="1" type="ordered locus">CHU_2520</name>
</gene>
<dbReference type="Proteomes" id="UP000001822">
    <property type="component" value="Chromosome"/>
</dbReference>
<keyword evidence="2" id="KW-1185">Reference proteome</keyword>
<sequence length="125" mass="14394">MSDQSNDPEINGKFLGTVSSDFIKVCDTLKEAAYQLKARGISEYPIFPICKASLPFGQLLLGKTEVETQWNYYFSTGDEFQQLGFIDKDKFDAFQSTYKDPEEFCCLFVVDKEFTNFLFIPYPED</sequence>
<dbReference type="RefSeq" id="WP_011585888.1">
    <property type="nucleotide sequence ID" value="NC_008255.1"/>
</dbReference>
<evidence type="ECO:0000313" key="2">
    <source>
        <dbReference type="Proteomes" id="UP000001822"/>
    </source>
</evidence>
<protein>
    <submittedName>
        <fullName evidence="1">Uncharacterized protein</fullName>
    </submittedName>
</protein>
<dbReference type="EMBL" id="CP000383">
    <property type="protein sequence ID" value="ABG59774.1"/>
    <property type="molecule type" value="Genomic_DNA"/>
</dbReference>
<dbReference type="KEGG" id="chu:CHU_2520"/>
<name>A0A6N4STZ0_CYTH3</name>
<proteinExistence type="predicted"/>
<reference evidence="1 2" key="1">
    <citation type="journal article" date="2007" name="Appl. Environ. Microbiol.">
        <title>Genome sequence of the cellulolytic gliding bacterium Cytophaga hutchinsonii.</title>
        <authorList>
            <person name="Xie G."/>
            <person name="Bruce D.C."/>
            <person name="Challacombe J.F."/>
            <person name="Chertkov O."/>
            <person name="Detter J.C."/>
            <person name="Gilna P."/>
            <person name="Han C.S."/>
            <person name="Lucas S."/>
            <person name="Misra M."/>
            <person name="Myers G.L."/>
            <person name="Richardson P."/>
            <person name="Tapia R."/>
            <person name="Thayer N."/>
            <person name="Thompson L.S."/>
            <person name="Brettin T.S."/>
            <person name="Henrissat B."/>
            <person name="Wilson D.B."/>
            <person name="McBride M.J."/>
        </authorList>
    </citation>
    <scope>NUCLEOTIDE SEQUENCE [LARGE SCALE GENOMIC DNA]</scope>
    <source>
        <strain evidence="2">ATCC 33406 / DSM 1761 / CIP 103989 / NBRC 15051 / NCIMB 9469 / D465</strain>
    </source>
</reference>